<keyword evidence="2" id="KW-1185">Reference proteome</keyword>
<organism evidence="1 2">
    <name type="scientific">Choristoneura fumiferana</name>
    <name type="common">Spruce budworm moth</name>
    <name type="synonym">Archips fumiferana</name>
    <dbReference type="NCBI Taxonomy" id="7141"/>
    <lineage>
        <taxon>Eukaryota</taxon>
        <taxon>Metazoa</taxon>
        <taxon>Ecdysozoa</taxon>
        <taxon>Arthropoda</taxon>
        <taxon>Hexapoda</taxon>
        <taxon>Insecta</taxon>
        <taxon>Pterygota</taxon>
        <taxon>Neoptera</taxon>
        <taxon>Endopterygota</taxon>
        <taxon>Lepidoptera</taxon>
        <taxon>Glossata</taxon>
        <taxon>Ditrysia</taxon>
        <taxon>Tortricoidea</taxon>
        <taxon>Tortricidae</taxon>
        <taxon>Tortricinae</taxon>
        <taxon>Choristoneura</taxon>
    </lineage>
</organism>
<name>A0ACC0J9X9_CHOFU</name>
<evidence type="ECO:0000313" key="1">
    <source>
        <dbReference type="EMBL" id="KAI8420874.1"/>
    </source>
</evidence>
<accession>A0ACC0J9X9</accession>
<comment type="caution">
    <text evidence="1">The sequence shown here is derived from an EMBL/GenBank/DDBJ whole genome shotgun (WGS) entry which is preliminary data.</text>
</comment>
<dbReference type="Proteomes" id="UP001064048">
    <property type="component" value="Chromosome 13"/>
</dbReference>
<sequence>MHIFRTFPEAVQRVIASKPKEKEQVVICKPVARKPVQYVRTLWHRLPSDSGHLAFNEGERLRLILEVDDQHLLCCRGDHKGLVPRDAVLPDDF</sequence>
<evidence type="ECO:0000313" key="2">
    <source>
        <dbReference type="Proteomes" id="UP001064048"/>
    </source>
</evidence>
<dbReference type="EMBL" id="CM046113">
    <property type="protein sequence ID" value="KAI8420874.1"/>
    <property type="molecule type" value="Genomic_DNA"/>
</dbReference>
<reference evidence="1 2" key="1">
    <citation type="journal article" date="2022" name="Genome Biol. Evol.">
        <title>The Spruce Budworm Genome: Reconstructing the Evolutionary History of Antifreeze Proteins.</title>
        <authorList>
            <person name="Beliveau C."/>
            <person name="Gagne P."/>
            <person name="Picq S."/>
            <person name="Vernygora O."/>
            <person name="Keeling C.I."/>
            <person name="Pinkney K."/>
            <person name="Doucet D."/>
            <person name="Wen F."/>
            <person name="Johnston J.S."/>
            <person name="Maaroufi H."/>
            <person name="Boyle B."/>
            <person name="Laroche J."/>
            <person name="Dewar K."/>
            <person name="Juretic N."/>
            <person name="Blackburn G."/>
            <person name="Nisole A."/>
            <person name="Brunet B."/>
            <person name="Brandao M."/>
            <person name="Lumley L."/>
            <person name="Duan J."/>
            <person name="Quan G."/>
            <person name="Lucarotti C.J."/>
            <person name="Roe A.D."/>
            <person name="Sperling F.A.H."/>
            <person name="Levesque R.C."/>
            <person name="Cusson M."/>
        </authorList>
    </citation>
    <scope>NUCLEOTIDE SEQUENCE [LARGE SCALE GENOMIC DNA]</scope>
    <source>
        <strain evidence="1">Glfc:IPQL:Cfum</strain>
    </source>
</reference>
<protein>
    <submittedName>
        <fullName evidence="1">Uncharacterized protein</fullName>
    </submittedName>
</protein>
<proteinExistence type="predicted"/>
<gene>
    <name evidence="1" type="ORF">MSG28_008061</name>
</gene>